<keyword evidence="1" id="KW-0560">Oxidoreductase</keyword>
<gene>
    <name evidence="1" type="ORF">KPL71_020770</name>
</gene>
<sequence>MAEPLTFTNVITPLLPIAKDLQAKGLEVFPKLPVVNLSKENLKPGASSWLGTSRKVREALEEFGCFVALYDEVSLELHNAIFSAAEELFNLPIEIKEKNVSEKPYYGYLGNNPLVPAIYEGMGVDYANTIEGTQNFTNLIWPEGNENFCKTVVSYSRLVSELEQMVKRMVFESYGVDQYYDSVLESSTYLLRIMKYRCPETNENNLGCDVHTDKSFITVLHQNEVNVLEIRTKDGCWIGFNDPTPSSFIVLAGDAFLAWSNGRIHSPVHRVILNGIKQARYSLGLFTYNDGIIQIPEELVDDEHPLKFKSFEHFGLLRYYLKEEGQKAECTAKAYCCV</sequence>
<dbReference type="EMBL" id="CM039176">
    <property type="protein sequence ID" value="KAH9714738.1"/>
    <property type="molecule type" value="Genomic_DNA"/>
</dbReference>
<evidence type="ECO:0000313" key="2">
    <source>
        <dbReference type="Proteomes" id="UP000829398"/>
    </source>
</evidence>
<dbReference type="Proteomes" id="UP000829398">
    <property type="component" value="Chromosome 7"/>
</dbReference>
<keyword evidence="1" id="KW-0223">Dioxygenase</keyword>
<proteinExistence type="predicted"/>
<organism evidence="1 2">
    <name type="scientific">Citrus sinensis</name>
    <name type="common">Sweet orange</name>
    <name type="synonym">Citrus aurantium var. sinensis</name>
    <dbReference type="NCBI Taxonomy" id="2711"/>
    <lineage>
        <taxon>Eukaryota</taxon>
        <taxon>Viridiplantae</taxon>
        <taxon>Streptophyta</taxon>
        <taxon>Embryophyta</taxon>
        <taxon>Tracheophyta</taxon>
        <taxon>Spermatophyta</taxon>
        <taxon>Magnoliopsida</taxon>
        <taxon>eudicotyledons</taxon>
        <taxon>Gunneridae</taxon>
        <taxon>Pentapetalae</taxon>
        <taxon>rosids</taxon>
        <taxon>malvids</taxon>
        <taxon>Sapindales</taxon>
        <taxon>Rutaceae</taxon>
        <taxon>Aurantioideae</taxon>
        <taxon>Citrus</taxon>
    </lineage>
</organism>
<evidence type="ECO:0000313" key="1">
    <source>
        <dbReference type="EMBL" id="KAH9714738.1"/>
    </source>
</evidence>
<reference evidence="2" key="1">
    <citation type="journal article" date="2023" name="Hortic. Res.">
        <title>A chromosome-level phased genome enabling allele-level studies in sweet orange: a case study on citrus Huanglongbing tolerance.</title>
        <authorList>
            <person name="Wu B."/>
            <person name="Yu Q."/>
            <person name="Deng Z."/>
            <person name="Duan Y."/>
            <person name="Luo F."/>
            <person name="Gmitter F. Jr."/>
        </authorList>
    </citation>
    <scope>NUCLEOTIDE SEQUENCE [LARGE SCALE GENOMIC DNA]</scope>
    <source>
        <strain evidence="2">cv. Valencia</strain>
    </source>
</reference>
<comment type="caution">
    <text evidence="1">The sequence shown here is derived from an EMBL/GenBank/DDBJ whole genome shotgun (WGS) entry which is preliminary data.</text>
</comment>
<accession>A0ACB8JAM9</accession>
<protein>
    <submittedName>
        <fullName evidence="1">Fe2OG dioxygenase domain-containing protein</fullName>
    </submittedName>
</protein>
<name>A0ACB8JAM9_CITSI</name>
<keyword evidence="2" id="KW-1185">Reference proteome</keyword>